<evidence type="ECO:0000256" key="7">
    <source>
        <dbReference type="PIRSR" id="PIRSR037217-2"/>
    </source>
</evidence>
<feature type="binding site" evidence="7">
    <location>
        <position position="212"/>
    </location>
    <ligand>
        <name>Zn(2+)</name>
        <dbReference type="ChEBI" id="CHEBI:29105"/>
        <label>1</label>
    </ligand>
</feature>
<comment type="caution">
    <text evidence="10">The sequence shown here is derived from an EMBL/GenBank/DDBJ whole genome shotgun (WGS) entry which is preliminary data.</text>
</comment>
<keyword evidence="2" id="KW-0645">Protease</keyword>
<dbReference type="PANTHER" id="PTHR45962:SF1">
    <property type="entry name" value="N-FATTY-ACYL-AMINO ACID SYNTHASE_HYDROLASE PM20D1"/>
    <property type="match status" value="1"/>
</dbReference>
<comment type="similarity">
    <text evidence="1">Belongs to the peptidase M20A family.</text>
</comment>
<keyword evidence="4" id="KW-0378">Hydrolase</keyword>
<dbReference type="GO" id="GO:0046872">
    <property type="term" value="F:metal ion binding"/>
    <property type="evidence" value="ECO:0007669"/>
    <property type="project" value="UniProtKB-KW"/>
</dbReference>
<evidence type="ECO:0000256" key="2">
    <source>
        <dbReference type="ARBA" id="ARBA00022670"/>
    </source>
</evidence>
<dbReference type="SUPFAM" id="SSF53187">
    <property type="entry name" value="Zn-dependent exopeptidases"/>
    <property type="match status" value="1"/>
</dbReference>
<feature type="transmembrane region" description="Helical" evidence="8">
    <location>
        <begin position="27"/>
        <end position="47"/>
    </location>
</feature>
<evidence type="ECO:0000256" key="1">
    <source>
        <dbReference type="ARBA" id="ARBA00006247"/>
    </source>
</evidence>
<dbReference type="SUPFAM" id="SSF55031">
    <property type="entry name" value="Bacterial exopeptidase dimerisation domain"/>
    <property type="match status" value="1"/>
</dbReference>
<keyword evidence="3 7" id="KW-0479">Metal-binding</keyword>
<dbReference type="EMBL" id="MU806358">
    <property type="protein sequence ID" value="KAJ3835997.1"/>
    <property type="molecule type" value="Genomic_DNA"/>
</dbReference>
<keyword evidence="8" id="KW-1133">Transmembrane helix</keyword>
<keyword evidence="11" id="KW-1185">Reference proteome</keyword>
<keyword evidence="8" id="KW-0812">Transmembrane</keyword>
<sequence length="592" mass="65067">MAHSRTLVEKSHLLHTHPLSQSPLVPIYKLIAFVAFVILSATLLFTIHDNGRTSIFPSGSIHSLSSEFCPQTMVLVPRANHKLWLNAGEEFNTMAFKASAIHWLSGAIQIETETYDDMGPVGEDPRWENRLQFHDYLEKTFPLVHTYLKLEKINTYGLLYTWQGSDDSLKPSLLMAHFDVVPVNPDTLSDWAYPPYSGWFDGELIWGRGSTDDKGALIGIMGAMEVLLRHGFQPSRTLVAAFGFDEEGGGYYGAQELAATVLNRYGEDSFAFVIDEGGGFAERFGTVFATPGVAEKGYVNVELSVSGPGGHSSIPPEHTTIGILSALLVELETHPFEAHIERNTSSYHLFQCFAEHGTAISPTLRDAIRLSASSDEALREVEVLLFQDPWYKSLVGTTQAIDMVRGGVKSNALPEQAWAVVNHRIATTTSVNATIEHDVALLQPLAEQFELEFSTLGKKISIPGGTPKGNLQLTRSFGMEPAPVSPYKGDASAPYQLLAGTIKATYNAHRNMPGDSDNIVVGPGMPTGNTDTKYYWPLSRSILRYKHLNGGSSNNYLTGAHTVNESISADSLLETFRFYTTLILNADESEEF</sequence>
<gene>
    <name evidence="10" type="ORF">F5878DRAFT_566359</name>
</gene>
<feature type="binding site" evidence="7">
    <location>
        <position position="212"/>
    </location>
    <ligand>
        <name>Zn(2+)</name>
        <dbReference type="ChEBI" id="CHEBI:29105"/>
        <label>2</label>
    </ligand>
</feature>
<feature type="binding site" evidence="7">
    <location>
        <position position="561"/>
    </location>
    <ligand>
        <name>Zn(2+)</name>
        <dbReference type="ChEBI" id="CHEBI:29105"/>
        <label>1</label>
    </ligand>
</feature>
<evidence type="ECO:0000313" key="11">
    <source>
        <dbReference type="Proteomes" id="UP001163846"/>
    </source>
</evidence>
<keyword evidence="8" id="KW-0472">Membrane</keyword>
<feature type="binding site" evidence="7">
    <location>
        <position position="177"/>
    </location>
    <ligand>
        <name>Zn(2+)</name>
        <dbReference type="ChEBI" id="CHEBI:29105"/>
        <label>2</label>
    </ligand>
</feature>
<keyword evidence="10" id="KW-0121">Carboxypeptidase</keyword>
<dbReference type="InterPro" id="IPR011650">
    <property type="entry name" value="Peptidase_M20_dimer"/>
</dbReference>
<name>A0AA38UFB4_9AGAR</name>
<evidence type="ECO:0000256" key="3">
    <source>
        <dbReference type="ARBA" id="ARBA00022723"/>
    </source>
</evidence>
<evidence type="ECO:0000313" key="10">
    <source>
        <dbReference type="EMBL" id="KAJ3835997.1"/>
    </source>
</evidence>
<dbReference type="InterPro" id="IPR047177">
    <property type="entry name" value="Pept_M20A"/>
</dbReference>
<feature type="binding site" evidence="7">
    <location>
        <position position="275"/>
    </location>
    <ligand>
        <name>Zn(2+)</name>
        <dbReference type="ChEBI" id="CHEBI:29105"/>
        <label>2</label>
    </ligand>
</feature>
<dbReference type="GO" id="GO:0000328">
    <property type="term" value="C:fungal-type vacuole lumen"/>
    <property type="evidence" value="ECO:0007669"/>
    <property type="project" value="TreeGrafter"/>
</dbReference>
<keyword evidence="5 7" id="KW-0862">Zinc</keyword>
<dbReference type="GO" id="GO:0051603">
    <property type="term" value="P:proteolysis involved in protein catabolic process"/>
    <property type="evidence" value="ECO:0007669"/>
    <property type="project" value="TreeGrafter"/>
</dbReference>
<dbReference type="Pfam" id="PF01546">
    <property type="entry name" value="Peptidase_M20"/>
    <property type="match status" value="1"/>
</dbReference>
<evidence type="ECO:0000256" key="4">
    <source>
        <dbReference type="ARBA" id="ARBA00022801"/>
    </source>
</evidence>
<dbReference type="InterPro" id="IPR017141">
    <property type="entry name" value="Pept_M20_carboxypep"/>
</dbReference>
<evidence type="ECO:0000256" key="5">
    <source>
        <dbReference type="ARBA" id="ARBA00022833"/>
    </source>
</evidence>
<reference evidence="10" key="1">
    <citation type="submission" date="2022-08" db="EMBL/GenBank/DDBJ databases">
        <authorList>
            <consortium name="DOE Joint Genome Institute"/>
            <person name="Min B."/>
            <person name="Riley R."/>
            <person name="Sierra-Patev S."/>
            <person name="Naranjo-Ortiz M."/>
            <person name="Looney B."/>
            <person name="Konkel Z."/>
            <person name="Slot J.C."/>
            <person name="Sakamoto Y."/>
            <person name="Steenwyk J.L."/>
            <person name="Rokas A."/>
            <person name="Carro J."/>
            <person name="Camarero S."/>
            <person name="Ferreira P."/>
            <person name="Molpeceres G."/>
            <person name="Ruiz-Duenas F.J."/>
            <person name="Serrano A."/>
            <person name="Henrissat B."/>
            <person name="Drula E."/>
            <person name="Hughes K.W."/>
            <person name="Mata J.L."/>
            <person name="Ishikawa N.K."/>
            <person name="Vargas-Isla R."/>
            <person name="Ushijima S."/>
            <person name="Smith C.A."/>
            <person name="Ahrendt S."/>
            <person name="Andreopoulos W."/>
            <person name="He G."/>
            <person name="Labutti K."/>
            <person name="Lipzen A."/>
            <person name="Ng V."/>
            <person name="Sandor L."/>
            <person name="Barry K."/>
            <person name="Martinez A.T."/>
            <person name="Xiao Y."/>
            <person name="Gibbons J.G."/>
            <person name="Terashima K."/>
            <person name="Hibbett D.S."/>
            <person name="Grigoriev I.V."/>
        </authorList>
    </citation>
    <scope>NUCLEOTIDE SEQUENCE</scope>
    <source>
        <strain evidence="10">TFB9207</strain>
    </source>
</reference>
<evidence type="ECO:0000256" key="8">
    <source>
        <dbReference type="SAM" id="Phobius"/>
    </source>
</evidence>
<protein>
    <submittedName>
        <fullName evidence="10">Carboxypeptidase S</fullName>
    </submittedName>
</protein>
<evidence type="ECO:0000256" key="6">
    <source>
        <dbReference type="PIRSR" id="PIRSR037217-1"/>
    </source>
</evidence>
<proteinExistence type="inferred from homology"/>
<accession>A0AA38UFB4</accession>
<evidence type="ECO:0000259" key="9">
    <source>
        <dbReference type="Pfam" id="PF07687"/>
    </source>
</evidence>
<dbReference type="InterPro" id="IPR036264">
    <property type="entry name" value="Bact_exopeptidase_dim_dom"/>
</dbReference>
<dbReference type="Pfam" id="PF07687">
    <property type="entry name" value="M20_dimer"/>
    <property type="match status" value="1"/>
</dbReference>
<dbReference type="AlphaFoldDB" id="A0AA38UFB4"/>
<dbReference type="PIRSF" id="PIRSF037217">
    <property type="entry name" value="Carboxypeptidase_S"/>
    <property type="match status" value="1"/>
</dbReference>
<dbReference type="FunFam" id="3.40.630.10:FF:000027">
    <property type="entry name" value="N-fatty-acyl-amino acid synthase/hydrolase PM20D1"/>
    <property type="match status" value="1"/>
</dbReference>
<dbReference type="Proteomes" id="UP001163846">
    <property type="component" value="Unassembled WGS sequence"/>
</dbReference>
<dbReference type="CDD" id="cd05674">
    <property type="entry name" value="M20_yscS"/>
    <property type="match status" value="1"/>
</dbReference>
<feature type="active site" description="Proton acceptor" evidence="6">
    <location>
        <position position="246"/>
    </location>
</feature>
<feature type="binding site" evidence="7">
    <location>
        <position position="247"/>
    </location>
    <ligand>
        <name>Zn(2+)</name>
        <dbReference type="ChEBI" id="CHEBI:29105"/>
        <label>1</label>
    </ligand>
</feature>
<feature type="domain" description="Peptidase M20 dimerisation" evidence="9">
    <location>
        <begin position="293"/>
        <end position="442"/>
    </location>
</feature>
<dbReference type="InterPro" id="IPR002933">
    <property type="entry name" value="Peptidase_M20"/>
</dbReference>
<dbReference type="Gene3D" id="3.40.630.10">
    <property type="entry name" value="Zn peptidases"/>
    <property type="match status" value="1"/>
</dbReference>
<organism evidence="10 11">
    <name type="scientific">Lentinula raphanica</name>
    <dbReference type="NCBI Taxonomy" id="153919"/>
    <lineage>
        <taxon>Eukaryota</taxon>
        <taxon>Fungi</taxon>
        <taxon>Dikarya</taxon>
        <taxon>Basidiomycota</taxon>
        <taxon>Agaricomycotina</taxon>
        <taxon>Agaricomycetes</taxon>
        <taxon>Agaricomycetidae</taxon>
        <taxon>Agaricales</taxon>
        <taxon>Marasmiineae</taxon>
        <taxon>Omphalotaceae</taxon>
        <taxon>Lentinula</taxon>
    </lineage>
</organism>
<dbReference type="Gene3D" id="3.30.70.360">
    <property type="match status" value="1"/>
</dbReference>
<dbReference type="PANTHER" id="PTHR45962">
    <property type="entry name" value="N-FATTY-ACYL-AMINO ACID SYNTHASE/HYDROLASE PM20D1"/>
    <property type="match status" value="1"/>
</dbReference>
<dbReference type="GO" id="GO:0004181">
    <property type="term" value="F:metallocarboxypeptidase activity"/>
    <property type="evidence" value="ECO:0007669"/>
    <property type="project" value="InterPro"/>
</dbReference>
<feature type="active site" evidence="6">
    <location>
        <position position="179"/>
    </location>
</feature>